<feature type="region of interest" description="Disordered" evidence="1">
    <location>
        <begin position="597"/>
        <end position="623"/>
    </location>
</feature>
<feature type="region of interest" description="Disordered" evidence="1">
    <location>
        <begin position="120"/>
        <end position="142"/>
    </location>
</feature>
<dbReference type="GO" id="GO:0005829">
    <property type="term" value="C:cytosol"/>
    <property type="evidence" value="ECO:0007669"/>
    <property type="project" value="TreeGrafter"/>
</dbReference>
<protein>
    <submittedName>
        <fullName evidence="3">Putative Cyclic nucleotide-binding domain (CNMP-BD) protein</fullName>
    </submittedName>
</protein>
<dbReference type="CDD" id="cd00038">
    <property type="entry name" value="CAP_ED"/>
    <property type="match status" value="1"/>
</dbReference>
<evidence type="ECO:0000259" key="2">
    <source>
        <dbReference type="PROSITE" id="PS50042"/>
    </source>
</evidence>
<dbReference type="PROSITE" id="PS50042">
    <property type="entry name" value="CNMP_BINDING_3"/>
    <property type="match status" value="1"/>
</dbReference>
<dbReference type="Pfam" id="PF00027">
    <property type="entry name" value="cNMP_binding"/>
    <property type="match status" value="1"/>
</dbReference>
<dbReference type="SMART" id="SM00100">
    <property type="entry name" value="cNMP"/>
    <property type="match status" value="1"/>
</dbReference>
<gene>
    <name evidence="3" type="ORF">KL86APRO_20574</name>
</gene>
<evidence type="ECO:0000313" key="3">
    <source>
        <dbReference type="EMBL" id="SBW12364.1"/>
    </source>
</evidence>
<organism evidence="3">
    <name type="scientific">uncultured Alphaproteobacteria bacterium</name>
    <dbReference type="NCBI Taxonomy" id="91750"/>
    <lineage>
        <taxon>Bacteria</taxon>
        <taxon>Pseudomonadati</taxon>
        <taxon>Pseudomonadota</taxon>
        <taxon>Alphaproteobacteria</taxon>
        <taxon>environmental samples</taxon>
    </lineage>
</organism>
<dbReference type="Gene3D" id="1.25.40.10">
    <property type="entry name" value="Tetratricopeptide repeat domain"/>
    <property type="match status" value="1"/>
</dbReference>
<dbReference type="InterPro" id="IPR011990">
    <property type="entry name" value="TPR-like_helical_dom_sf"/>
</dbReference>
<reference evidence="3" key="1">
    <citation type="submission" date="2016-04" db="EMBL/GenBank/DDBJ databases">
        <authorList>
            <person name="Evans L.H."/>
            <person name="Alamgir A."/>
            <person name="Owens N."/>
            <person name="Weber N.D."/>
            <person name="Virtaneva K."/>
            <person name="Barbian K."/>
            <person name="Babar A."/>
            <person name="Rosenke K."/>
        </authorList>
    </citation>
    <scope>NUCLEOTIDE SEQUENCE</scope>
    <source>
        <strain evidence="3">86</strain>
    </source>
</reference>
<sequence>MKEATRQFRDGEVIFREGDESLAVFRVERGRVRLVKAGGNGGGVMLAVLGRGEMFGEMGILDGVARNASAVAEGDATLTVIPRAAFLDRLQSDSELSLRVMTKLVQRLRAADERLARAMPADPAQAVAPAPPPVPEPEPERTPRAGLLRRLFARRAAMPVEAEAPQSVGPLRILVARFSDMPAVESTSVEQVAQALNLVPGALVRRLDEIVPWPEDDVRDPEAARLAAHRAALALLAKAGGDVLIWGRVEPIGRLLEVHVAAAAAPHELRLGRVPPVAAVGVPLEATPEPLAALIRALAVAAPLAEGVRRGGNLLPSLAEDVAAAAEGLKRAVAGFAAAEQGAAWVGWAAAASLAAGAEGAPDTLWDDAARAFEDAARRLPRAARADWADVFIGRALLECARVERGAAAPPPEGTPWDAAADTLRLALEGVRREERPFEWALLHERLGLIAYRQALAGGEESAFKTALAHYQSAIQVYTRADMPQRWAEVVSALAQALQVFGDQVGSAAALERAVELIRATLDVRSEETAPLLWAASQNNLGSALFLLAKRRDSAALFEDAAAAFRNALGTYQIHGQGRLAAVTEKNLARAADAARSRARRDGRLAQPEWAEEAVAGDLENPP</sequence>
<dbReference type="InterPro" id="IPR018490">
    <property type="entry name" value="cNMP-bd_dom_sf"/>
</dbReference>
<dbReference type="EMBL" id="FLUO01000002">
    <property type="protein sequence ID" value="SBW12364.1"/>
    <property type="molecule type" value="Genomic_DNA"/>
</dbReference>
<dbReference type="PANTHER" id="PTHR24567">
    <property type="entry name" value="CRP FAMILY TRANSCRIPTIONAL REGULATORY PROTEIN"/>
    <property type="match status" value="1"/>
</dbReference>
<dbReference type="AlphaFoldDB" id="A0A212KL18"/>
<dbReference type="SUPFAM" id="SSF48452">
    <property type="entry name" value="TPR-like"/>
    <property type="match status" value="1"/>
</dbReference>
<dbReference type="Gene3D" id="2.60.120.10">
    <property type="entry name" value="Jelly Rolls"/>
    <property type="match status" value="1"/>
</dbReference>
<dbReference type="PANTHER" id="PTHR24567:SF74">
    <property type="entry name" value="HTH-TYPE TRANSCRIPTIONAL REGULATOR ARCR"/>
    <property type="match status" value="1"/>
</dbReference>
<dbReference type="InterPro" id="IPR014710">
    <property type="entry name" value="RmlC-like_jellyroll"/>
</dbReference>
<name>A0A212KL18_9PROT</name>
<dbReference type="InterPro" id="IPR000595">
    <property type="entry name" value="cNMP-bd_dom"/>
</dbReference>
<evidence type="ECO:0000256" key="1">
    <source>
        <dbReference type="SAM" id="MobiDB-lite"/>
    </source>
</evidence>
<dbReference type="SUPFAM" id="SSF51206">
    <property type="entry name" value="cAMP-binding domain-like"/>
    <property type="match status" value="1"/>
</dbReference>
<accession>A0A212KL18</accession>
<proteinExistence type="predicted"/>
<feature type="domain" description="Cyclic nucleotide-binding" evidence="2">
    <location>
        <begin position="1"/>
        <end position="107"/>
    </location>
</feature>
<dbReference type="InterPro" id="IPR050397">
    <property type="entry name" value="Env_Response_Regulators"/>
</dbReference>
<dbReference type="GO" id="GO:0003700">
    <property type="term" value="F:DNA-binding transcription factor activity"/>
    <property type="evidence" value="ECO:0007669"/>
    <property type="project" value="TreeGrafter"/>
</dbReference>